<dbReference type="GO" id="GO:0004124">
    <property type="term" value="F:cysteine synthase activity"/>
    <property type="evidence" value="ECO:0007669"/>
    <property type="project" value="UniProtKB-EC"/>
</dbReference>
<keyword evidence="5" id="KW-0028">Amino-acid biosynthesis</keyword>
<comment type="similarity">
    <text evidence="3">Belongs to the cysteine synthase/cystathionine beta-synthase family.</text>
</comment>
<reference evidence="11 13" key="1">
    <citation type="submission" date="2015-07" db="EMBL/GenBank/DDBJ databases">
        <title>Fjat-14205 dsm 2895.</title>
        <authorList>
            <person name="Liu B."/>
            <person name="Wang J."/>
            <person name="Zhu Y."/>
            <person name="Liu G."/>
            <person name="Chen Q."/>
            <person name="Chen Z."/>
            <person name="Lan J."/>
            <person name="Che J."/>
            <person name="Ge C."/>
            <person name="Shi H."/>
            <person name="Pan Z."/>
            <person name="Liu X."/>
        </authorList>
    </citation>
    <scope>NUCLEOTIDE SEQUENCE [LARGE SCALE GENOMIC DNA]</scope>
    <source>
        <strain evidence="11 13">DSM 2895</strain>
    </source>
</reference>
<dbReference type="InterPro" id="IPR050214">
    <property type="entry name" value="Cys_Synth/Cystath_Beta-Synth"/>
</dbReference>
<evidence type="ECO:0000256" key="8">
    <source>
        <dbReference type="ARBA" id="ARBA00023192"/>
    </source>
</evidence>
<evidence type="ECO:0000313" key="12">
    <source>
        <dbReference type="EMBL" id="SDJ91051.1"/>
    </source>
</evidence>
<evidence type="ECO:0000256" key="2">
    <source>
        <dbReference type="ARBA" id="ARBA00004962"/>
    </source>
</evidence>
<protein>
    <recommendedName>
        <fullName evidence="4">cysteine synthase</fullName>
        <ecNumber evidence="4">2.5.1.47</ecNumber>
    </recommendedName>
</protein>
<evidence type="ECO:0000256" key="4">
    <source>
        <dbReference type="ARBA" id="ARBA00012681"/>
    </source>
</evidence>
<organism evidence="11 13">
    <name type="scientific">Aneurinibacillus migulanus</name>
    <name type="common">Bacillus migulanus</name>
    <dbReference type="NCBI Taxonomy" id="47500"/>
    <lineage>
        <taxon>Bacteria</taxon>
        <taxon>Bacillati</taxon>
        <taxon>Bacillota</taxon>
        <taxon>Bacilli</taxon>
        <taxon>Bacillales</taxon>
        <taxon>Paenibacillaceae</taxon>
        <taxon>Aneurinibacillus group</taxon>
        <taxon>Aneurinibacillus</taxon>
    </lineage>
</organism>
<accession>A0A0M0GM39</accession>
<evidence type="ECO:0000256" key="5">
    <source>
        <dbReference type="ARBA" id="ARBA00022605"/>
    </source>
</evidence>
<evidence type="ECO:0000256" key="1">
    <source>
        <dbReference type="ARBA" id="ARBA00001933"/>
    </source>
</evidence>
<evidence type="ECO:0000256" key="7">
    <source>
        <dbReference type="ARBA" id="ARBA00022898"/>
    </source>
</evidence>
<dbReference type="PANTHER" id="PTHR10314">
    <property type="entry name" value="CYSTATHIONINE BETA-SYNTHASE"/>
    <property type="match status" value="1"/>
</dbReference>
<dbReference type="Gene3D" id="3.40.50.1100">
    <property type="match status" value="2"/>
</dbReference>
<feature type="domain" description="Tryptophan synthase beta chain-like PALP" evidence="10">
    <location>
        <begin position="9"/>
        <end position="294"/>
    </location>
</feature>
<keyword evidence="7" id="KW-0663">Pyridoxal phosphate</keyword>
<keyword evidence="8" id="KW-0198">Cysteine biosynthesis</keyword>
<keyword evidence="13" id="KW-1185">Reference proteome</keyword>
<dbReference type="Proteomes" id="UP000037269">
    <property type="component" value="Unassembled WGS sequence"/>
</dbReference>
<dbReference type="CDD" id="cd01561">
    <property type="entry name" value="CBS_like"/>
    <property type="match status" value="1"/>
</dbReference>
<dbReference type="PATRIC" id="fig|47500.12.peg.1115"/>
<evidence type="ECO:0000313" key="11">
    <source>
        <dbReference type="EMBL" id="KON90919.1"/>
    </source>
</evidence>
<dbReference type="InterPro" id="IPR001926">
    <property type="entry name" value="TrpB-like_PALP"/>
</dbReference>
<dbReference type="Proteomes" id="UP000182836">
    <property type="component" value="Unassembled WGS sequence"/>
</dbReference>
<keyword evidence="6" id="KW-0808">Transferase</keyword>
<comment type="catalytic activity">
    <reaction evidence="9">
        <text>O-acetyl-L-serine + hydrogen sulfide = L-cysteine + acetate</text>
        <dbReference type="Rhea" id="RHEA:14829"/>
        <dbReference type="ChEBI" id="CHEBI:29919"/>
        <dbReference type="ChEBI" id="CHEBI:30089"/>
        <dbReference type="ChEBI" id="CHEBI:35235"/>
        <dbReference type="ChEBI" id="CHEBI:58340"/>
        <dbReference type="EC" id="2.5.1.47"/>
    </reaction>
</comment>
<reference evidence="12 14" key="2">
    <citation type="submission" date="2016-10" db="EMBL/GenBank/DDBJ databases">
        <authorList>
            <person name="de Groot N.N."/>
        </authorList>
    </citation>
    <scope>NUCLEOTIDE SEQUENCE [LARGE SCALE GENOMIC DNA]</scope>
    <source>
        <strain evidence="12 14">DSM 2895</strain>
    </source>
</reference>
<evidence type="ECO:0000259" key="10">
    <source>
        <dbReference type="Pfam" id="PF00291"/>
    </source>
</evidence>
<dbReference type="STRING" id="47500.AF333_28415"/>
<comment type="pathway">
    <text evidence="2">Amino-acid biosynthesis; L-cysteine biosynthesis; L-cysteine from L-serine: step 2/2.</text>
</comment>
<dbReference type="EMBL" id="LGUG01000009">
    <property type="protein sequence ID" value="KON90919.1"/>
    <property type="molecule type" value="Genomic_DNA"/>
</dbReference>
<evidence type="ECO:0000256" key="9">
    <source>
        <dbReference type="ARBA" id="ARBA00047931"/>
    </source>
</evidence>
<proteinExistence type="inferred from homology"/>
<dbReference type="EC" id="2.5.1.47" evidence="4"/>
<dbReference type="GO" id="GO:0006535">
    <property type="term" value="P:cysteine biosynthetic process from serine"/>
    <property type="evidence" value="ECO:0007669"/>
    <property type="project" value="InterPro"/>
</dbReference>
<gene>
    <name evidence="11" type="ORF">AF333_28415</name>
    <name evidence="12" type="ORF">SAMN04487909_13218</name>
</gene>
<dbReference type="PROSITE" id="PS00901">
    <property type="entry name" value="CYS_SYNTHASE"/>
    <property type="match status" value="1"/>
</dbReference>
<dbReference type="RefSeq" id="WP_043067194.1">
    <property type="nucleotide sequence ID" value="NZ_BJOA01000136.1"/>
</dbReference>
<evidence type="ECO:0000256" key="6">
    <source>
        <dbReference type="ARBA" id="ARBA00022679"/>
    </source>
</evidence>
<evidence type="ECO:0000313" key="13">
    <source>
        <dbReference type="Proteomes" id="UP000037269"/>
    </source>
</evidence>
<evidence type="ECO:0000313" key="14">
    <source>
        <dbReference type="Proteomes" id="UP000182836"/>
    </source>
</evidence>
<comment type="cofactor">
    <cofactor evidence="1">
        <name>pyridoxal 5'-phosphate</name>
        <dbReference type="ChEBI" id="CHEBI:597326"/>
    </cofactor>
</comment>
<dbReference type="GeneID" id="42309057"/>
<name>A0A0M0GM39_ANEMI</name>
<sequence>MIIENIVEYVGNTPMVKVNYGQDSGANVYLKLEEYNPGASVKTRIAFQMILDAEEQGILTRHSGQVIIEPTGGNTGIGLAIAGAALGYKVVLVTPDNYSQEKKDVLRAYGAKVILSDHTKGNDSHVQKVNEMVSEDDQYVYLNQFQNPSNPHAHFVKTGEEIINDLSRENKKVDVFVAGIGSGGTLIGVGKKLKEVFYELSVIGVQPEGCEVLKEKFVPHKIQGIGAVLTSFVEPELIDDVLSVRYEEALYWMRYVARNMGILIGISAGANVAAAVRLAKQMTKDKNIVTIAPDSGRSYLDLFVDESEASAEEPFAIV</sequence>
<dbReference type="FunFam" id="3.40.50.1100:FF:000006">
    <property type="entry name" value="Cysteine synthase"/>
    <property type="match status" value="1"/>
</dbReference>
<dbReference type="SUPFAM" id="SSF53686">
    <property type="entry name" value="Tryptophan synthase beta subunit-like PLP-dependent enzymes"/>
    <property type="match status" value="1"/>
</dbReference>
<dbReference type="InterPro" id="IPR036052">
    <property type="entry name" value="TrpB-like_PALP_sf"/>
</dbReference>
<dbReference type="EMBL" id="FNED01000032">
    <property type="protein sequence ID" value="SDJ91051.1"/>
    <property type="molecule type" value="Genomic_DNA"/>
</dbReference>
<dbReference type="Pfam" id="PF00291">
    <property type="entry name" value="PALP"/>
    <property type="match status" value="1"/>
</dbReference>
<dbReference type="InterPro" id="IPR001216">
    <property type="entry name" value="P-phosphate_BS"/>
</dbReference>
<dbReference type="AlphaFoldDB" id="A0A0M0GM39"/>
<evidence type="ECO:0000256" key="3">
    <source>
        <dbReference type="ARBA" id="ARBA00007103"/>
    </source>
</evidence>